<evidence type="ECO:0000313" key="5">
    <source>
        <dbReference type="Proteomes" id="UP000507222"/>
    </source>
</evidence>
<dbReference type="Proteomes" id="UP000507222">
    <property type="component" value="Unassembled WGS sequence"/>
</dbReference>
<evidence type="ECO:0000313" key="4">
    <source>
        <dbReference type="EMBL" id="CAB4302809.1"/>
    </source>
</evidence>
<feature type="compositionally biased region" description="Basic and acidic residues" evidence="1">
    <location>
        <begin position="81"/>
        <end position="100"/>
    </location>
</feature>
<keyword evidence="6" id="KW-1185">Reference proteome</keyword>
<sequence length="110" mass="12636">MIFFIRFWGERSSWVRFPSPSCCLGNLNPQHSEVWGERPNSTTVDILLVRTEGRQRDIHMPLDTALEYRVSIDVNKSQVKGKSDARIKKRDSSQVKEPHPDPATNPELFG</sequence>
<protein>
    <submittedName>
        <fullName evidence="3">Uncharacterized protein</fullName>
    </submittedName>
</protein>
<reference evidence="3 5" key="2">
    <citation type="submission" date="2020-05" db="EMBL/GenBank/DDBJ databases">
        <authorList>
            <person name="Campoy J."/>
            <person name="Schneeberger K."/>
            <person name="Spophaly S."/>
        </authorList>
    </citation>
    <scope>NUCLEOTIDE SEQUENCE [LARGE SCALE GENOMIC DNA]</scope>
    <source>
        <strain evidence="3">PruArmRojPasFocal</strain>
    </source>
</reference>
<proteinExistence type="predicted"/>
<dbReference type="AlphaFoldDB" id="A0A6J5VD82"/>
<evidence type="ECO:0000313" key="6">
    <source>
        <dbReference type="Proteomes" id="UP000507245"/>
    </source>
</evidence>
<reference evidence="6" key="1">
    <citation type="journal article" date="2020" name="Genome Biol.">
        <title>Gamete binning: chromosome-level and haplotype-resolved genome assembly enabled by high-throughput single-cell sequencing of gamete genomes.</title>
        <authorList>
            <person name="Campoy J.A."/>
            <person name="Sun H."/>
            <person name="Goel M."/>
            <person name="Jiao W.-B."/>
            <person name="Folz-Donahue K."/>
            <person name="Wang N."/>
            <person name="Rubio M."/>
            <person name="Liu C."/>
            <person name="Kukat C."/>
            <person name="Ruiz D."/>
            <person name="Huettel B."/>
            <person name="Schneeberger K."/>
        </authorList>
    </citation>
    <scope>NUCLEOTIDE SEQUENCE [LARGE SCALE GENOMIC DNA]</scope>
    <source>
        <strain evidence="6">cv. Rojo Pasion</strain>
    </source>
</reference>
<accession>A0A6J5VD82</accession>
<name>A0A6J5VD82_PRUAR</name>
<gene>
    <name evidence="2" type="ORF">CURHAP_LOCUS18714</name>
    <name evidence="3" type="ORF">CURHAP_LOCUS43005</name>
    <name evidence="4" type="ORF">ORAREDHAP_LOCUS18691</name>
</gene>
<evidence type="ECO:0000313" key="3">
    <source>
        <dbReference type="EMBL" id="CAB4286191.1"/>
    </source>
</evidence>
<dbReference type="EMBL" id="CAEKDK010000003">
    <property type="protein sequence ID" value="CAB4272164.1"/>
    <property type="molecule type" value="Genomic_DNA"/>
</dbReference>
<dbReference type="EMBL" id="CAEKKB010000003">
    <property type="protein sequence ID" value="CAB4302809.1"/>
    <property type="molecule type" value="Genomic_DNA"/>
</dbReference>
<dbReference type="Proteomes" id="UP000507245">
    <property type="component" value="Unassembled WGS sequence"/>
</dbReference>
<organism evidence="3 5">
    <name type="scientific">Prunus armeniaca</name>
    <name type="common">Apricot</name>
    <name type="synonym">Armeniaca vulgaris</name>
    <dbReference type="NCBI Taxonomy" id="36596"/>
    <lineage>
        <taxon>Eukaryota</taxon>
        <taxon>Viridiplantae</taxon>
        <taxon>Streptophyta</taxon>
        <taxon>Embryophyta</taxon>
        <taxon>Tracheophyta</taxon>
        <taxon>Spermatophyta</taxon>
        <taxon>Magnoliopsida</taxon>
        <taxon>eudicotyledons</taxon>
        <taxon>Gunneridae</taxon>
        <taxon>Pentapetalae</taxon>
        <taxon>rosids</taxon>
        <taxon>fabids</taxon>
        <taxon>Rosales</taxon>
        <taxon>Rosaceae</taxon>
        <taxon>Amygdaloideae</taxon>
        <taxon>Amygdaleae</taxon>
        <taxon>Prunus</taxon>
    </lineage>
</organism>
<evidence type="ECO:0000313" key="2">
    <source>
        <dbReference type="EMBL" id="CAB4272164.1"/>
    </source>
</evidence>
<evidence type="ECO:0000256" key="1">
    <source>
        <dbReference type="SAM" id="MobiDB-lite"/>
    </source>
</evidence>
<dbReference type="EMBL" id="CAEKDK010000007">
    <property type="protein sequence ID" value="CAB4286191.1"/>
    <property type="molecule type" value="Genomic_DNA"/>
</dbReference>
<feature type="region of interest" description="Disordered" evidence="1">
    <location>
        <begin position="77"/>
        <end position="110"/>
    </location>
</feature>